<keyword evidence="3" id="KW-1185">Reference proteome</keyword>
<reference evidence="2 3" key="1">
    <citation type="submission" date="2015-03" db="EMBL/GenBank/DDBJ databases">
        <title>Complete genome sequence of Lactobacillus acetotolerans NBRC 13120.</title>
        <authorList>
            <person name="Toh H."/>
            <person name="Morita H."/>
            <person name="Fujita N."/>
        </authorList>
    </citation>
    <scope>NUCLEOTIDE SEQUENCE [LARGE SCALE GENOMIC DNA]</scope>
    <source>
        <strain evidence="2 3">NBRC 13120</strain>
    </source>
</reference>
<dbReference type="AlphaFoldDB" id="A0A0D6A2H3"/>
<organism evidence="2 3">
    <name type="scientific">Lactobacillus acetotolerans</name>
    <dbReference type="NCBI Taxonomy" id="1600"/>
    <lineage>
        <taxon>Bacteria</taxon>
        <taxon>Bacillati</taxon>
        <taxon>Bacillota</taxon>
        <taxon>Bacilli</taxon>
        <taxon>Lactobacillales</taxon>
        <taxon>Lactobacillaceae</taxon>
        <taxon>Lactobacillus</taxon>
    </lineage>
</organism>
<dbReference type="Gene3D" id="3.50.4.20">
    <property type="match status" value="1"/>
</dbReference>
<proteinExistence type="predicted"/>
<dbReference type="Pfam" id="PF06265">
    <property type="entry name" value="YutD-like"/>
    <property type="match status" value="1"/>
</dbReference>
<protein>
    <recommendedName>
        <fullName evidence="4">DUF1027 domain-containing protein</fullName>
    </recommendedName>
</protein>
<dbReference type="EMBL" id="AP014808">
    <property type="protein sequence ID" value="BAQ56874.1"/>
    <property type="molecule type" value="Genomic_DNA"/>
</dbReference>
<dbReference type="InterPro" id="IPR009370">
    <property type="entry name" value="YutD-like"/>
</dbReference>
<gene>
    <name evidence="2" type="ORF">LBAT_0485</name>
</gene>
<dbReference type="OrthoDB" id="1650379at2"/>
<dbReference type="Proteomes" id="UP000035709">
    <property type="component" value="Chromosome"/>
</dbReference>
<accession>A0A0D6A2H3</accession>
<evidence type="ECO:0000313" key="3">
    <source>
        <dbReference type="Proteomes" id="UP000035709"/>
    </source>
</evidence>
<evidence type="ECO:0000256" key="1">
    <source>
        <dbReference type="SAM" id="MobiDB-lite"/>
    </source>
</evidence>
<feature type="compositionally biased region" description="Basic and acidic residues" evidence="1">
    <location>
        <begin position="1"/>
        <end position="31"/>
    </location>
</feature>
<dbReference type="RefSeq" id="WP_060459267.1">
    <property type="nucleotide sequence ID" value="NZ_AP014808.1"/>
</dbReference>
<feature type="region of interest" description="Disordered" evidence="1">
    <location>
        <begin position="1"/>
        <end position="33"/>
    </location>
</feature>
<evidence type="ECO:0008006" key="4">
    <source>
        <dbReference type="Google" id="ProtNLM"/>
    </source>
</evidence>
<sequence>MTQDTKNKDLKDKKEPSADKKENRFQKEQPIRHPLAKVVQDDDQLKINDQLYKILVNKNDAIDVETLRKKYDPYLDQYDFLVGDISSDHLRLKGFYKDIVRTAIDRKEQAIADYLTEYCNPGGAYFVLQLLSPEHHYTAHTRKGREHTRGRRRQYSRRKSNYNNNFKKRKVHKTRFKKKKTVAVKKEQGHHHSFVIKKRKGGN</sequence>
<dbReference type="KEGG" id="lae:LBAT_0485"/>
<dbReference type="STRING" id="1600.LBAT_0485"/>
<evidence type="ECO:0000313" key="2">
    <source>
        <dbReference type="EMBL" id="BAQ56874.1"/>
    </source>
</evidence>
<dbReference type="PATRIC" id="fig|1600.4.peg.495"/>
<dbReference type="InterPro" id="IPR038141">
    <property type="entry name" value="YutD-like_sf"/>
</dbReference>
<name>A0A0D6A2H3_9LACO</name>